<dbReference type="Pfam" id="PF00098">
    <property type="entry name" value="zf-CCHC"/>
    <property type="match status" value="1"/>
</dbReference>
<dbReference type="OrthoDB" id="5873341at2759"/>
<reference evidence="4 5" key="1">
    <citation type="submission" date="2018-11" db="EMBL/GenBank/DDBJ databases">
        <authorList>
            <consortium name="Pathogen Informatics"/>
        </authorList>
    </citation>
    <scope>NUCLEOTIDE SEQUENCE [LARGE SCALE GENOMIC DNA]</scope>
</reference>
<accession>A0A183GBU8</accession>
<dbReference type="InterPro" id="IPR001878">
    <property type="entry name" value="Znf_CCHC"/>
</dbReference>
<accession>A0A3P8C317</accession>
<dbReference type="PROSITE" id="PS50158">
    <property type="entry name" value="ZF_CCHC"/>
    <property type="match status" value="1"/>
</dbReference>
<evidence type="ECO:0000259" key="3">
    <source>
        <dbReference type="PROSITE" id="PS50158"/>
    </source>
</evidence>
<dbReference type="EMBL" id="UZAH01031489">
    <property type="protein sequence ID" value="VDP15758.1"/>
    <property type="molecule type" value="Genomic_DNA"/>
</dbReference>
<dbReference type="GO" id="GO:0005737">
    <property type="term" value="C:cytoplasm"/>
    <property type="evidence" value="ECO:0007669"/>
    <property type="project" value="UniProtKB-ARBA"/>
</dbReference>
<feature type="compositionally biased region" description="Polar residues" evidence="2">
    <location>
        <begin position="134"/>
        <end position="158"/>
    </location>
</feature>
<evidence type="ECO:0000313" key="5">
    <source>
        <dbReference type="Proteomes" id="UP000050761"/>
    </source>
</evidence>
<dbReference type="GO" id="GO:0003676">
    <property type="term" value="F:nucleic acid binding"/>
    <property type="evidence" value="ECO:0007669"/>
    <property type="project" value="InterPro"/>
</dbReference>
<dbReference type="InterPro" id="IPR036875">
    <property type="entry name" value="Znf_CCHC_sf"/>
</dbReference>
<keyword evidence="1" id="KW-0863">Zinc-finger</keyword>
<evidence type="ECO:0000256" key="1">
    <source>
        <dbReference type="PROSITE-ProRule" id="PRU00047"/>
    </source>
</evidence>
<keyword evidence="5" id="KW-1185">Reference proteome</keyword>
<dbReference type="SMART" id="SM00343">
    <property type="entry name" value="ZnF_C2HC"/>
    <property type="match status" value="1"/>
</dbReference>
<name>A0A183GBU8_HELPZ</name>
<evidence type="ECO:0000313" key="4">
    <source>
        <dbReference type="EMBL" id="VDP15758.1"/>
    </source>
</evidence>
<dbReference type="GO" id="GO:0019899">
    <property type="term" value="F:enzyme binding"/>
    <property type="evidence" value="ECO:0007669"/>
    <property type="project" value="UniProtKB-ARBA"/>
</dbReference>
<dbReference type="Proteomes" id="UP000050761">
    <property type="component" value="Unassembled WGS sequence"/>
</dbReference>
<feature type="domain" description="CCHC-type" evidence="3">
    <location>
        <begin position="164"/>
        <end position="178"/>
    </location>
</feature>
<evidence type="ECO:0000256" key="2">
    <source>
        <dbReference type="SAM" id="MobiDB-lite"/>
    </source>
</evidence>
<dbReference type="SUPFAM" id="SSF57756">
    <property type="entry name" value="Retrovirus zinc finger-like domains"/>
    <property type="match status" value="1"/>
</dbReference>
<sequence length="183" mass="20816">MSSSSKPLKKPGLSRQFEFNSSVLNILGTVSKALPEHSVKDSLNKAITMLAQRNELLVIADKEPEVFEFYDQRTRAENLQVSNPILADFIRTHKKETKKPVSERSTTWKPRFNESFLKRKPFRYGGASWAHAPQNASPFYQGRQSSAYPSSRSQQQSGKPRDMCYNCGRFGHFAQECRAPGKQ</sequence>
<dbReference type="WBParaSite" id="HPBE_0001959901-mRNA-1">
    <property type="protein sequence ID" value="HPBE_0001959901-mRNA-1"/>
    <property type="gene ID" value="HPBE_0001959901"/>
</dbReference>
<reference evidence="6" key="2">
    <citation type="submission" date="2019-09" db="UniProtKB">
        <authorList>
            <consortium name="WormBaseParasite"/>
        </authorList>
    </citation>
    <scope>IDENTIFICATION</scope>
</reference>
<dbReference type="Gene3D" id="4.10.60.10">
    <property type="entry name" value="Zinc finger, CCHC-type"/>
    <property type="match status" value="1"/>
</dbReference>
<dbReference type="GO" id="GO:0008270">
    <property type="term" value="F:zinc ion binding"/>
    <property type="evidence" value="ECO:0007669"/>
    <property type="project" value="UniProtKB-KW"/>
</dbReference>
<feature type="region of interest" description="Disordered" evidence="2">
    <location>
        <begin position="129"/>
        <end position="161"/>
    </location>
</feature>
<keyword evidence="1" id="KW-0479">Metal-binding</keyword>
<proteinExistence type="predicted"/>
<protein>
    <submittedName>
        <fullName evidence="6">CCHC-type domain-containing protein</fullName>
    </submittedName>
</protein>
<organism evidence="5 6">
    <name type="scientific">Heligmosomoides polygyrus</name>
    <name type="common">Parasitic roundworm</name>
    <dbReference type="NCBI Taxonomy" id="6339"/>
    <lineage>
        <taxon>Eukaryota</taxon>
        <taxon>Metazoa</taxon>
        <taxon>Ecdysozoa</taxon>
        <taxon>Nematoda</taxon>
        <taxon>Chromadorea</taxon>
        <taxon>Rhabditida</taxon>
        <taxon>Rhabditina</taxon>
        <taxon>Rhabditomorpha</taxon>
        <taxon>Strongyloidea</taxon>
        <taxon>Heligmosomidae</taxon>
        <taxon>Heligmosomoides</taxon>
    </lineage>
</organism>
<gene>
    <name evidence="4" type="ORF">HPBE_LOCUS19598</name>
</gene>
<evidence type="ECO:0000313" key="6">
    <source>
        <dbReference type="WBParaSite" id="HPBE_0001959901-mRNA-1"/>
    </source>
</evidence>
<keyword evidence="1" id="KW-0862">Zinc</keyword>
<dbReference type="AlphaFoldDB" id="A0A183GBU8"/>